<dbReference type="InterPro" id="IPR006626">
    <property type="entry name" value="PbH1"/>
</dbReference>
<dbReference type="Proteomes" id="UP000324800">
    <property type="component" value="Unassembled WGS sequence"/>
</dbReference>
<name>A0A5J4W9G3_9EUKA</name>
<evidence type="ECO:0000313" key="1">
    <source>
        <dbReference type="EMBL" id="KAA6391152.1"/>
    </source>
</evidence>
<dbReference type="InterPro" id="IPR011050">
    <property type="entry name" value="Pectin_lyase_fold/virulence"/>
</dbReference>
<accession>A0A5J4W9G3</accession>
<dbReference type="SMART" id="SM00710">
    <property type="entry name" value="PbH1"/>
    <property type="match status" value="8"/>
</dbReference>
<feature type="non-terminal residue" evidence="1">
    <location>
        <position position="1"/>
    </location>
</feature>
<evidence type="ECO:0000313" key="2">
    <source>
        <dbReference type="Proteomes" id="UP000324800"/>
    </source>
</evidence>
<comment type="caution">
    <text evidence="1">The sequence shown here is derived from an EMBL/GenBank/DDBJ whole genome shotgun (WGS) entry which is preliminary data.</text>
</comment>
<protein>
    <submittedName>
        <fullName evidence="1">Uncharacterized protein</fullName>
    </submittedName>
</protein>
<dbReference type="SUPFAM" id="SSF51126">
    <property type="entry name" value="Pectin lyase-like"/>
    <property type="match status" value="1"/>
</dbReference>
<proteinExistence type="predicted"/>
<feature type="non-terminal residue" evidence="1">
    <location>
        <position position="3129"/>
    </location>
</feature>
<dbReference type="EMBL" id="SNRW01002976">
    <property type="protein sequence ID" value="KAA6391152.1"/>
    <property type="molecule type" value="Genomic_DNA"/>
</dbReference>
<sequence length="3129" mass="345932">AQSKQADLIINSAIDTPANLYISKESDTLSTSIISASKSLTLQNLEIDFEGIDHTQIFVHLAAKYSKLTLDSINVHNGQFNEHAFLVDEGVSIDVINSRFDSIVSHGNGGSAIRVNLDTSSTATFTDSEFTDNVVENGYQGGALLINIKGDEIVDYSTIGTIVTFDEVYFSNNRILQSVSYPDSECNTYLSDQYQQNLFINLQGGNFAKAYINRLIDLSGINELQLEIGHNSCFVHQYAGSDSIDPNIDLSMFVKDIKGNNTYANTKDLERATNEPWCGREFFPCSTLNQAIMHVSNPGICAYVKEEALINRAIYLSTHSLWFIGLQTETTAKPRIYYNDIDFVNPGNIGFLIICDATLTITNLAFEISSRSPILNGLIYKDNIGDVQIASCDFYVADESLSTEQLIQGAAIQVNNSVANISYCNFLNIKSGPGGAVYLNVANINGISSITESHFVNCETQGIAGGAITVDYNRNTGTDRGGFQLKRTEIFNCRGMNGNNQQNAAVYFTGLISSGGNNPLFIDECYFKGNGISSTQDIGAHDIYFELPVGQDILNTDNIIFSYSNSQRRKIGGTFVNLPPGEPNYDYLLPGIEEDYYVDVPENEESAPDGYGIITIPYKNVNIAVNNLPFHGIIEIKIHIITERPFTHKSVDINNQRVVIIGRRVESGSAQIYMEKSGETEAMFKIDQGYLELNNLILAGIEAANPIIRSISRGTLVINDCEIKGSATSIFDVSAIITTSGTTTINNCEFNTFYLSQSLFSIGKSQITITNSNLDSIIGNINGLIFTEQDLNNNAFITLKNLSFTNLQSTTPNSNGRGSVIFLNIQSVNTPFQFNDLQFSNCTIDNRDSYIYIKTDNLKTRFPNAYKFPFTNDPNSGFEYSGEDLEITQGIQIPLYYLWNQYIFDNIHVTSSADAGNDNLQCGSELNPCKTMQYGYNQFDPSNHDHAYLIHQYVDLDEKLVINHNIEFSSYKPLGKATIHISGSAQFDASTIISDDPKVSFNEINILIQRDLVDTTSLVYASGSQTKVVAYKVTISSDEDQARNGQSQINAPLFYVNGIRSFSLIQSIIQNIRRIGGSELAIKIHNVLSATIENSIFQDLTTDGNGAALYITYEDYTSSEALINSNDNIFLNIDGQQGGSSIYYKGTKNYLLINLCQFEKNTAPQGLAQNLYYDGISNANVNESNIINSFSSDSLPKIGGTNGPYDQTLLNDNTRQVFINNSISATVDILKGPYKTVLDFADFTPTIFEHVDRTATIISTGTDYLVNSRINIENKLLSFQGRLGIDVMSTAIRIQGSISSNVIFDILNGYAIFSRIAFTNDASTYAYTLFQLSGSGKIELREQSIITSTLQVDPGQTISVKLFDVIKPQQPPESFDQDPIPTGTLYLRDIFINNLRLQGSNLIQLDKGATTEITGVQFDYIQSNKGSQPIGRTIYAQIDSETSFILANCTFTNTYGANYGADHAIIYLDIDYNTHPTSSNYFFDNIQFNNEDWYNPETKQKKNPNTWYIYIKGDLMKCVKKENYNRVDLTSPIPEFYQGYQLLNFPDPVNLDMFVSDYSNSNVYVGPLQGDQNNIGHDEYWCGRVLYPCLTIDYGYGHLVTRDARTINVKDNTVIINPITILSSLTIQKADTTISQRATINLPDDHIPHLMGLFTVVGGNFALKDIEIKVEGKFENSYLVHYTSTDLLTFSNFAYIGDILQPNIDRSLVFLVSGSIRIEDSHFSNIRKGTSDSIDGLLFHIEKSKGNSIYINNSNFANIISGTGFEEQYAIYIDTSSDDDYVTFGDDLTFEYVIPRKLYIKSKDLRKITKGNHNQLSAQFVYVLMEDWDNRRIGFLGRDDLIKYKDEQPILLHLYIFFSQFPPNEFPVYISNKGEDDTYCGWDYLPCLTLEYALYHQSINNIDRTHIEVMDNATLTQYLILDWTVNNKLSGSEGQQATVFFNGISLGPEQQSYPGLIYIPEQVKGVKPPNSLLSIKDLTFEIRSSYGIKHFLFFNRPGSEIQLENVNIHGYIESGEIEATQFIYSVVLLNQPSIAQLTKVTINDFQITQGGTGDTDFNLDEVGNRGGALLIMVHPTDTQVKLDQLRIDGIKGDNLYGAALTLFVIEHNEQLSSILSNDDVQLQISDSVFREITIKNGLGAVDLYAVVPGQIQINAVEFSGNHAPTEAYSDFTTNYVNDVLFEKGGSDLYNEEEINEFRRYHTFTGCKSTSIPQKLLFFNFPNPEISEEFLPSIRLNLRVDSIRGLEDGADGTNIRPFKSIGQAVKASSDQLGDVTHIIVAEGEYGENDVTVDNKQIEITGEGGVIIKAGAGGDHLETVFYVTNGSLLIRDITIIGSEYQSQTTIFELYGTEGQIQIISCNINSYNNTTIQQLPIIKGVEGKSIYISQSHFTGGIFSGTAAIVIENSISELIIDQSTFTNIDYDKENKGDGIILDAKLSSLSNVHIRNTAFKGPLNVDDSQMHSQNNDDDNQICNWDSSLIHVTGGTINIDNSQFIGWRSGAISVEGSEAGVIISGDSIFQNNNPQFSDYPNLRRNILCSGGAFVNSDPKHFIGDDGQQNPSKWIYSNDNDCILLGGLQDLISTSFIPTITKVSSQEDFERQELKIRFEGENLIPCGLILEFFNHDNPNEKYQGSVPYNEGISNSNEFEVTISLNLLPQDALIDGRILYGNGGQTDSFSLIRIGWNEKNEVFVGDKNLVMAEETQDWEVSSSSDSIYGKIKQTPLDSLESGLLHGVIKSNEMNIIVVTALDNVSIEIPTERLTSENCDTVRISRDYSESQTHPIRITSGRLFSIPGAVNTMFKVEGSTLILSSVDIVSIDSQSGTMIQEQSLIVGTQGSKISISDVLMTMLEQIEGIFHSLSTSSIEPTYTLKSFIEIQNSILTMNNFTAIRGQFTGKGTIEIEQESGLINISDGKFSDLKIVRSSTSSSSSSSLIINQKYSAKMNNIPNEDSSSAGAIYAVLKRSSGTNPTILRIDKCIFSSCGGVNATSGGCLFIGEGSIGKYGIASITNSEFKECIGQITGGILFGEDIIPESAQNNGFSQNTATLSTSSVETASDIMFSSKDRIDEAGGIQVVASGYHQLSDEDQTPGEVKISGFTDNFASYLECETDECEVPCGGAIGSVPTDCE</sequence>
<organism evidence="1 2">
    <name type="scientific">Streblomastix strix</name>
    <dbReference type="NCBI Taxonomy" id="222440"/>
    <lineage>
        <taxon>Eukaryota</taxon>
        <taxon>Metamonada</taxon>
        <taxon>Preaxostyla</taxon>
        <taxon>Oxymonadida</taxon>
        <taxon>Streblomastigidae</taxon>
        <taxon>Streblomastix</taxon>
    </lineage>
</organism>
<reference evidence="1 2" key="1">
    <citation type="submission" date="2019-03" db="EMBL/GenBank/DDBJ databases">
        <title>Single cell metagenomics reveals metabolic interactions within the superorganism composed of flagellate Streblomastix strix and complex community of Bacteroidetes bacteria on its surface.</title>
        <authorList>
            <person name="Treitli S.C."/>
            <person name="Kolisko M."/>
            <person name="Husnik F."/>
            <person name="Keeling P."/>
            <person name="Hampl V."/>
        </authorList>
    </citation>
    <scope>NUCLEOTIDE SEQUENCE [LARGE SCALE GENOMIC DNA]</scope>
    <source>
        <strain evidence="1">ST1C</strain>
    </source>
</reference>
<gene>
    <name evidence="1" type="ORF">EZS28_013321</name>
</gene>